<evidence type="ECO:0000259" key="1">
    <source>
        <dbReference type="Pfam" id="PF00583"/>
    </source>
</evidence>
<protein>
    <recommendedName>
        <fullName evidence="1">N-acetyltransferase domain-containing protein</fullName>
    </recommendedName>
</protein>
<comment type="caution">
    <text evidence="2">The sequence shown here is derived from an EMBL/GenBank/DDBJ whole genome shotgun (WGS) entry which is preliminary data.</text>
</comment>
<feature type="domain" description="N-acetyltransferase" evidence="1">
    <location>
        <begin position="15"/>
        <end position="139"/>
    </location>
</feature>
<dbReference type="AlphaFoldDB" id="A0A0F8WZG2"/>
<sequence>KEKINLPYALKATSISNLNIEDPIFNKLREEYPGFNDWFIKKARKGRNCWVYYRNGDKIGAVLIYKFEEQEIPANPRLPKKKRIKIATMIVSYTGQKIGELFLKLTINLAIRNKIPEIYLTHFSKENDALVALIEDFGFSREAIIEQDGSEIPEDVFVKKIFISHDEIRSVDPVKVSKQYFPNFYDGESVKKHIIPIKPIYHDRLFTDFPRRGQLTIDEAINEFVIEGNTIRKAYLTHSSTKKIVPGDIILFYRSEDMKELVSVGVVEKVQYDLIDKEQVFNLVGKRTVYSLSEIEKLVKKPITVILFNHHCYLKSPISYEDLLGNNILLGPPQSITEIHHQKYLKIKEMGEINECFTFN</sequence>
<organism evidence="2">
    <name type="scientific">marine sediment metagenome</name>
    <dbReference type="NCBI Taxonomy" id="412755"/>
    <lineage>
        <taxon>unclassified sequences</taxon>
        <taxon>metagenomes</taxon>
        <taxon>ecological metagenomes</taxon>
    </lineage>
</organism>
<proteinExistence type="predicted"/>
<dbReference type="GO" id="GO:0016747">
    <property type="term" value="F:acyltransferase activity, transferring groups other than amino-acyl groups"/>
    <property type="evidence" value="ECO:0007669"/>
    <property type="project" value="InterPro"/>
</dbReference>
<name>A0A0F8WZG2_9ZZZZ</name>
<dbReference type="InterPro" id="IPR000182">
    <property type="entry name" value="GNAT_dom"/>
</dbReference>
<accession>A0A0F8WZG2</accession>
<dbReference type="Pfam" id="PF00583">
    <property type="entry name" value="Acetyltransf_1"/>
    <property type="match status" value="1"/>
</dbReference>
<gene>
    <name evidence="2" type="ORF">LCGC14_3006090</name>
</gene>
<dbReference type="InterPro" id="IPR016181">
    <property type="entry name" value="Acyl_CoA_acyltransferase"/>
</dbReference>
<feature type="non-terminal residue" evidence="2">
    <location>
        <position position="1"/>
    </location>
</feature>
<dbReference type="Gene3D" id="3.40.630.30">
    <property type="match status" value="1"/>
</dbReference>
<reference evidence="2" key="1">
    <citation type="journal article" date="2015" name="Nature">
        <title>Complex archaea that bridge the gap between prokaryotes and eukaryotes.</title>
        <authorList>
            <person name="Spang A."/>
            <person name="Saw J.H."/>
            <person name="Jorgensen S.L."/>
            <person name="Zaremba-Niedzwiedzka K."/>
            <person name="Martijn J."/>
            <person name="Lind A.E."/>
            <person name="van Eijk R."/>
            <person name="Schleper C."/>
            <person name="Guy L."/>
            <person name="Ettema T.J."/>
        </authorList>
    </citation>
    <scope>NUCLEOTIDE SEQUENCE</scope>
</reference>
<dbReference type="SUPFAM" id="SSF55729">
    <property type="entry name" value="Acyl-CoA N-acyltransferases (Nat)"/>
    <property type="match status" value="1"/>
</dbReference>
<evidence type="ECO:0000313" key="2">
    <source>
        <dbReference type="EMBL" id="KKK62262.1"/>
    </source>
</evidence>
<dbReference type="EMBL" id="LAZR01062077">
    <property type="protein sequence ID" value="KKK62262.1"/>
    <property type="molecule type" value="Genomic_DNA"/>
</dbReference>